<feature type="non-terminal residue" evidence="1">
    <location>
        <position position="1"/>
    </location>
</feature>
<accession>A0ABR9ZFN5</accession>
<dbReference type="Proteomes" id="UP000726136">
    <property type="component" value="Unassembled WGS sequence"/>
</dbReference>
<dbReference type="EMBL" id="RDPI01000867">
    <property type="protein sequence ID" value="MBF4376510.1"/>
    <property type="molecule type" value="Genomic_DNA"/>
</dbReference>
<sequence length="75" mass="8031">VGTTVNVAGVSFALTYYRGGGNGYAVEEAHIASRRSLFGYGWTYAASQSLRFRLRLTSLHDGAVIVNMSASINNS</sequence>
<gene>
    <name evidence="1" type="ORF">EAY46_26380</name>
</gene>
<organism evidence="1 2">
    <name type="scientific">Vibrio anguillarum</name>
    <name type="common">Listonella anguillarum</name>
    <dbReference type="NCBI Taxonomy" id="55601"/>
    <lineage>
        <taxon>Bacteria</taxon>
        <taxon>Pseudomonadati</taxon>
        <taxon>Pseudomonadota</taxon>
        <taxon>Gammaproteobacteria</taxon>
        <taxon>Vibrionales</taxon>
        <taxon>Vibrionaceae</taxon>
        <taxon>Vibrio</taxon>
    </lineage>
</organism>
<evidence type="ECO:0000313" key="2">
    <source>
        <dbReference type="Proteomes" id="UP000726136"/>
    </source>
</evidence>
<name>A0ABR9ZFN5_VIBAN</name>
<feature type="non-terminal residue" evidence="1">
    <location>
        <position position="75"/>
    </location>
</feature>
<evidence type="ECO:0000313" key="1">
    <source>
        <dbReference type="EMBL" id="MBF4376510.1"/>
    </source>
</evidence>
<keyword evidence="2" id="KW-1185">Reference proteome</keyword>
<comment type="caution">
    <text evidence="1">The sequence shown here is derived from an EMBL/GenBank/DDBJ whole genome shotgun (WGS) entry which is preliminary data.</text>
</comment>
<reference evidence="1 2" key="1">
    <citation type="journal article" date="2021" name="PeerJ">
        <title>Analysis of 44 Vibrio anguillarum genomes reveals high genetic diversity.</title>
        <authorList>
            <person name="Hansen M.J."/>
            <person name="Dalsgaard I."/>
        </authorList>
    </citation>
    <scope>NUCLEOTIDE SEQUENCE [LARGE SCALE GENOMIC DNA]</scope>
    <source>
        <strain evidence="1 2">040915-1/1B</strain>
    </source>
</reference>
<proteinExistence type="predicted"/>
<protein>
    <submittedName>
        <fullName evidence="1">Phage tail protein</fullName>
    </submittedName>
</protein>